<evidence type="ECO:0000313" key="2">
    <source>
        <dbReference type="Proteomes" id="UP000262142"/>
    </source>
</evidence>
<dbReference type="GO" id="GO:0019867">
    <property type="term" value="C:outer membrane"/>
    <property type="evidence" value="ECO:0007669"/>
    <property type="project" value="InterPro"/>
</dbReference>
<name>A0A383TYG0_9FLAO</name>
<dbReference type="AlphaFoldDB" id="A0A383TYG0"/>
<evidence type="ECO:0008006" key="3">
    <source>
        <dbReference type="Google" id="ProtNLM"/>
    </source>
</evidence>
<sequence>MLFWNCYTFTGSSLDERYQTVNIMMFPNYAPLQNPKLSQQFTEDLKLRFDQRTRMSLTNTDEANIIISGEITNYNVTPVNIVSGDRAAKNRLTITIKVDYINNVEEDKGFTKSYSQYEDFEANQSLDMVEDEMVQEINQKLIDLIYNDIVADW</sequence>
<gene>
    <name evidence="1" type="ORF">SAMEA104719789_00842</name>
</gene>
<keyword evidence="2" id="KW-1185">Reference proteome</keyword>
<dbReference type="GO" id="GO:0043165">
    <property type="term" value="P:Gram-negative-bacterium-type cell outer membrane assembly"/>
    <property type="evidence" value="ECO:0007669"/>
    <property type="project" value="InterPro"/>
</dbReference>
<reference evidence="1 2" key="1">
    <citation type="submission" date="2018-09" db="EMBL/GenBank/DDBJ databases">
        <authorList>
            <consortium name="Pathogen Informatics"/>
        </authorList>
    </citation>
    <scope>NUCLEOTIDE SEQUENCE [LARGE SCALE GENOMIC DNA]</scope>
    <source>
        <strain evidence="1 2">OH-22767</strain>
    </source>
</reference>
<accession>A0A383TYG0</accession>
<organism evidence="1 2">
    <name type="scientific">Candidatus Ornithobacterium hominis</name>
    <dbReference type="NCBI Taxonomy" id="2497989"/>
    <lineage>
        <taxon>Bacteria</taxon>
        <taxon>Pseudomonadati</taxon>
        <taxon>Bacteroidota</taxon>
        <taxon>Flavobacteriia</taxon>
        <taxon>Flavobacteriales</taxon>
        <taxon>Weeksellaceae</taxon>
        <taxon>Ornithobacterium</taxon>
    </lineage>
</organism>
<dbReference type="Proteomes" id="UP000262142">
    <property type="component" value="Unassembled WGS sequence"/>
</dbReference>
<dbReference type="InterPro" id="IPR007485">
    <property type="entry name" value="LPS_assembly_LptE"/>
</dbReference>
<proteinExistence type="predicted"/>
<evidence type="ECO:0000313" key="1">
    <source>
        <dbReference type="EMBL" id="SZD72397.1"/>
    </source>
</evidence>
<protein>
    <recommendedName>
        <fullName evidence="3">Lipopolysaccharide-assembly</fullName>
    </recommendedName>
</protein>
<dbReference type="EMBL" id="UNSC01000003">
    <property type="protein sequence ID" value="SZD72397.1"/>
    <property type="molecule type" value="Genomic_DNA"/>
</dbReference>
<dbReference type="Pfam" id="PF04390">
    <property type="entry name" value="LptE"/>
    <property type="match status" value="1"/>
</dbReference>